<dbReference type="SUPFAM" id="SSF49854">
    <property type="entry name" value="Spermadhesin, CUB domain"/>
    <property type="match status" value="1"/>
</dbReference>
<feature type="region of interest" description="Disordered" evidence="3">
    <location>
        <begin position="129"/>
        <end position="160"/>
    </location>
</feature>
<evidence type="ECO:0000256" key="3">
    <source>
        <dbReference type="SAM" id="MobiDB-lite"/>
    </source>
</evidence>
<evidence type="ECO:0000259" key="5">
    <source>
        <dbReference type="PROSITE" id="PS01180"/>
    </source>
</evidence>
<dbReference type="AlphaFoldDB" id="A0A8T0A7Q1"/>
<dbReference type="InterPro" id="IPR000859">
    <property type="entry name" value="CUB_dom"/>
</dbReference>
<evidence type="ECO:0000313" key="6">
    <source>
        <dbReference type="EMBL" id="KAF7687155.1"/>
    </source>
</evidence>
<dbReference type="Proteomes" id="UP000606274">
    <property type="component" value="Unassembled WGS sequence"/>
</dbReference>
<evidence type="ECO:0000256" key="4">
    <source>
        <dbReference type="SAM" id="SignalP"/>
    </source>
</evidence>
<dbReference type="Pfam" id="PF00431">
    <property type="entry name" value="CUB"/>
    <property type="match status" value="1"/>
</dbReference>
<evidence type="ECO:0000256" key="2">
    <source>
        <dbReference type="PROSITE-ProRule" id="PRU00059"/>
    </source>
</evidence>
<dbReference type="PANTHER" id="PTHR46908:SF8">
    <property type="entry name" value="C-TYPE LECTIN DOMAIN-CONTAINING PROTEIN"/>
    <property type="match status" value="1"/>
</dbReference>
<evidence type="ECO:0000313" key="7">
    <source>
        <dbReference type="Proteomes" id="UP000606274"/>
    </source>
</evidence>
<dbReference type="Gene3D" id="2.60.120.290">
    <property type="entry name" value="Spermadhesin, CUB domain"/>
    <property type="match status" value="1"/>
</dbReference>
<keyword evidence="1" id="KW-1015">Disulfide bond</keyword>
<sequence>MVLLSLQVLCAAAVCVLCSSQRVFFGCGARLDVVDIQGLILSPGFPSNYSSGLHCVWQFFVPEGHRLTMEMFDFDIFESSERNLTLSVDTIMSEGGEEHLHTNRVPPGGLDAMESELWNTRPPLSEKVKKSVFPSSSEEDLEPPPSSSSTVTEDEAETPLLVKDTCPDDVLYITDLITFSSRFCGSRRPSDGQLVFGSEVEMVEVIMELITNTVRGRGFALVFRYHNGTSKSSVGGQRSAEASVGAGEVLLAVVSLAAFFATSLTIVLCVSLRTKLCANDSSVTSSITPEVPVQNLQTDVSELQLVTANHPEQERNKINNSSLPHTGNTSEHRSFKNANLKCSNGLMEMDLGADEVFVISNTDTPSFTPCMHRERFLRGSDTGSVQPSDWMPRSEPSDWPSRSSHVGSPRPRAWSVRTFHDFLIPFPQLNRKWCSWNLTSPFTKLVESVSPGSVMDGRDAMEVPLAQHNRRYDTSRSHTSQQISELDGALCGLEQGMQIKICEFPADGNDDNLSIPVFAISEEDDREPLFFSKHQHKTKNDEIGSHRSFTSLGSAHLAFTDEELAVLEKNTSSKIHLPSLSHVTLSCDSEGRNT</sequence>
<organism evidence="6 7">
    <name type="scientific">Silurus meridionalis</name>
    <name type="common">Southern catfish</name>
    <name type="synonym">Silurus soldatovi meridionalis</name>
    <dbReference type="NCBI Taxonomy" id="175797"/>
    <lineage>
        <taxon>Eukaryota</taxon>
        <taxon>Metazoa</taxon>
        <taxon>Chordata</taxon>
        <taxon>Craniata</taxon>
        <taxon>Vertebrata</taxon>
        <taxon>Euteleostomi</taxon>
        <taxon>Actinopterygii</taxon>
        <taxon>Neopterygii</taxon>
        <taxon>Teleostei</taxon>
        <taxon>Ostariophysi</taxon>
        <taxon>Siluriformes</taxon>
        <taxon>Siluridae</taxon>
        <taxon>Silurus</taxon>
    </lineage>
</organism>
<dbReference type="PANTHER" id="PTHR46908">
    <property type="entry name" value="CUBILIN-LIKE PROTEIN"/>
    <property type="match status" value="1"/>
</dbReference>
<accession>A0A8T0A7Q1</accession>
<gene>
    <name evidence="6" type="ORF">HF521_014383</name>
</gene>
<dbReference type="SMART" id="SM00042">
    <property type="entry name" value="CUB"/>
    <property type="match status" value="1"/>
</dbReference>
<dbReference type="CDD" id="cd00041">
    <property type="entry name" value="CUB"/>
    <property type="match status" value="1"/>
</dbReference>
<dbReference type="InterPro" id="IPR035914">
    <property type="entry name" value="Sperma_CUB_dom_sf"/>
</dbReference>
<protein>
    <recommendedName>
        <fullName evidence="5">CUB domain-containing protein</fullName>
    </recommendedName>
</protein>
<feature type="domain" description="CUB" evidence="5">
    <location>
        <begin position="27"/>
        <end position="226"/>
    </location>
</feature>
<feature type="region of interest" description="Disordered" evidence="3">
    <location>
        <begin position="378"/>
        <end position="410"/>
    </location>
</feature>
<proteinExistence type="predicted"/>
<evidence type="ECO:0000256" key="1">
    <source>
        <dbReference type="ARBA" id="ARBA00023157"/>
    </source>
</evidence>
<reference evidence="6" key="1">
    <citation type="submission" date="2020-08" db="EMBL/GenBank/DDBJ databases">
        <title>Chromosome-level assembly of Southern catfish (Silurus meridionalis) provides insights into visual adaptation to the nocturnal and benthic lifestyles.</title>
        <authorList>
            <person name="Zhang Y."/>
            <person name="Wang D."/>
            <person name="Peng Z."/>
        </authorList>
    </citation>
    <scope>NUCLEOTIDE SEQUENCE</scope>
    <source>
        <strain evidence="6">SWU-2019-XX</strain>
        <tissue evidence="6">Muscle</tissue>
    </source>
</reference>
<dbReference type="InterPro" id="IPR052129">
    <property type="entry name" value="Spermadhesin-Link_domain"/>
</dbReference>
<dbReference type="PROSITE" id="PS01180">
    <property type="entry name" value="CUB"/>
    <property type="match status" value="1"/>
</dbReference>
<comment type="caution">
    <text evidence="2">Lacks conserved residue(s) required for the propagation of feature annotation.</text>
</comment>
<keyword evidence="4" id="KW-0732">Signal</keyword>
<dbReference type="EMBL" id="JABFDY010000027">
    <property type="protein sequence ID" value="KAF7687155.1"/>
    <property type="molecule type" value="Genomic_DNA"/>
</dbReference>
<feature type="signal peptide" evidence="4">
    <location>
        <begin position="1"/>
        <end position="20"/>
    </location>
</feature>
<comment type="caution">
    <text evidence="6">The sequence shown here is derived from an EMBL/GenBank/DDBJ whole genome shotgun (WGS) entry which is preliminary data.</text>
</comment>
<dbReference type="OrthoDB" id="8951018at2759"/>
<keyword evidence="7" id="KW-1185">Reference proteome</keyword>
<feature type="chain" id="PRO_5035772023" description="CUB domain-containing protein" evidence="4">
    <location>
        <begin position="21"/>
        <end position="594"/>
    </location>
</feature>
<name>A0A8T0A7Q1_SILME</name>